<evidence type="ECO:0008006" key="3">
    <source>
        <dbReference type="Google" id="ProtNLM"/>
    </source>
</evidence>
<name>A0A8T6R784_9MICO</name>
<keyword evidence="2" id="KW-1185">Reference proteome</keyword>
<evidence type="ECO:0000313" key="2">
    <source>
        <dbReference type="Proteomes" id="UP000287866"/>
    </source>
</evidence>
<evidence type="ECO:0000313" key="1">
    <source>
        <dbReference type="EMBL" id="NHA68101.1"/>
    </source>
</evidence>
<gene>
    <name evidence="1" type="ORF">EPD83_008550</name>
</gene>
<proteinExistence type="predicted"/>
<comment type="caution">
    <text evidence="1">The sequence shown here is derived from an EMBL/GenBank/DDBJ whole genome shotgun (WGS) entry which is preliminary data.</text>
</comment>
<dbReference type="EMBL" id="SAYU02000022">
    <property type="protein sequence ID" value="NHA68101.1"/>
    <property type="molecule type" value="Genomic_DNA"/>
</dbReference>
<protein>
    <recommendedName>
        <fullName evidence="3">PGAP1-like protein</fullName>
    </recommendedName>
</protein>
<accession>A0A8T6R784</accession>
<dbReference type="Gene3D" id="3.40.50.1820">
    <property type="entry name" value="alpha/beta hydrolase"/>
    <property type="match status" value="1"/>
</dbReference>
<organism evidence="1 2">
    <name type="scientific">Phycicoccus flavus</name>
    <dbReference type="NCBI Taxonomy" id="2502783"/>
    <lineage>
        <taxon>Bacteria</taxon>
        <taxon>Bacillati</taxon>
        <taxon>Actinomycetota</taxon>
        <taxon>Actinomycetes</taxon>
        <taxon>Micrococcales</taxon>
        <taxon>Intrasporangiaceae</taxon>
        <taxon>Phycicoccus</taxon>
    </lineage>
</organism>
<reference evidence="1" key="1">
    <citation type="submission" date="2020-03" db="EMBL/GenBank/DDBJ databases">
        <title>Phycicoccus flavus sp. nov., a novel endophytic actinobacterium isolated from branch of Kandelia candel.</title>
        <authorList>
            <person name="Tuo L."/>
        </authorList>
    </citation>
    <scope>NUCLEOTIDE SEQUENCE</scope>
    <source>
        <strain evidence="1">CMS6Z-2</strain>
    </source>
</reference>
<sequence length="386" mass="39367">MSRVSVRSEALAAVAARLTEAAELLREDAALLAAAVQRCRSPDLIRRPGLLGSWLRVEADGVRLTGPTGLWGAALGLEVLAARLSVTARAYVEVERAVTAVLDGVHRGAVTAARAGLLTDGPRGVDVRPVPVDRAVPSPAGPADLVALGEGLDGGRVRVVELDDGAGGSAWVVAVPGTQQWSPRAGDNPFDATSDVRAVTGDATLAAAGVVAALDRARAASGRARPDDPVLLVGHSQGGIHAAALAADPGFTRTHHVTHVLTTGAPVGVFAVPETVRVLSVEHADDPVPTLDLTPNPATPSWLTVRAGAGPPVDVRRHALSGYERTVRAAEDAPAGAVPGLAAWEVSAAAFLHRPVRGVTEVAVTRSAGGAARLGRVRPSGVRAPP</sequence>
<dbReference type="Proteomes" id="UP000287866">
    <property type="component" value="Unassembled WGS sequence"/>
</dbReference>
<dbReference type="AlphaFoldDB" id="A0A8T6R784"/>
<dbReference type="SUPFAM" id="SSF53474">
    <property type="entry name" value="alpha/beta-Hydrolases"/>
    <property type="match status" value="1"/>
</dbReference>
<dbReference type="InterPro" id="IPR029058">
    <property type="entry name" value="AB_hydrolase_fold"/>
</dbReference>
<dbReference type="RefSeq" id="WP_165566467.1">
    <property type="nucleotide sequence ID" value="NZ_SAYU02000022.1"/>
</dbReference>